<dbReference type="InterPro" id="IPR025507">
    <property type="entry name" value="DUF4394"/>
</dbReference>
<dbReference type="SUPFAM" id="SSF50969">
    <property type="entry name" value="YVTN repeat-like/Quinoprotein amine dehydrogenase"/>
    <property type="match status" value="1"/>
</dbReference>
<reference evidence="2 3" key="1">
    <citation type="submission" date="2018-03" db="EMBL/GenBank/DDBJ databases">
        <title>Genomic Encyclopedia of Archaeal and Bacterial Type Strains, Phase II (KMG-II): from individual species to whole genera.</title>
        <authorList>
            <person name="Goeker M."/>
        </authorList>
    </citation>
    <scope>NUCLEOTIDE SEQUENCE [LARGE SCALE GENOMIC DNA]</scope>
    <source>
        <strain evidence="2 3">DSM 29057</strain>
    </source>
</reference>
<feature type="domain" description="DUF4394" evidence="1">
    <location>
        <begin position="52"/>
        <end position="285"/>
    </location>
</feature>
<dbReference type="Gene3D" id="2.130.10.10">
    <property type="entry name" value="YVTN repeat-like/Quinoprotein amine dehydrogenase"/>
    <property type="match status" value="1"/>
</dbReference>
<dbReference type="OrthoDB" id="531718at2"/>
<dbReference type="Proteomes" id="UP000241964">
    <property type="component" value="Unassembled WGS sequence"/>
</dbReference>
<dbReference type="InterPro" id="IPR015943">
    <property type="entry name" value="WD40/YVTN_repeat-like_dom_sf"/>
</dbReference>
<dbReference type="RefSeq" id="WP_106596384.1">
    <property type="nucleotide sequence ID" value="NZ_PYAS01000007.1"/>
</dbReference>
<accession>A0A2P8G1S5</accession>
<evidence type="ECO:0000313" key="2">
    <source>
        <dbReference type="EMBL" id="PSL27901.1"/>
    </source>
</evidence>
<dbReference type="SUPFAM" id="SSF82171">
    <property type="entry name" value="DPP6 N-terminal domain-like"/>
    <property type="match status" value="1"/>
</dbReference>
<proteinExistence type="predicted"/>
<evidence type="ECO:0000259" key="1">
    <source>
        <dbReference type="Pfam" id="PF14339"/>
    </source>
</evidence>
<dbReference type="EMBL" id="PYAS01000007">
    <property type="protein sequence ID" value="PSL27901.1"/>
    <property type="molecule type" value="Genomic_DNA"/>
</dbReference>
<protein>
    <submittedName>
        <fullName evidence="2">Uncharacterized protein DUF4394</fullName>
    </submittedName>
</protein>
<name>A0A2P8G1S5_9BACT</name>
<keyword evidence="3" id="KW-1185">Reference proteome</keyword>
<dbReference type="PROSITE" id="PS51257">
    <property type="entry name" value="PROKAR_LIPOPROTEIN"/>
    <property type="match status" value="1"/>
</dbReference>
<sequence>MKLLDFCPRPVVTALAFILLLSMYSCDDHRVPPAGPSLPDRIFYALSDNNQLHEINIRNTAAPLRSFAITGLEQGDMLKGIDFRPATGQLYAISSMNNLYQVNTKSGDQEGKATRIGSAPIAAVLNGHVGFDFNPTVDRIRVVTTSAQNLRLHPETGAIVPGDSPLNGYANPMIGAVAYTNSRAGVTAAPGGAGTTLYDIDPNTDMLYIQNPPNPGGLVPVGPLGLNIQEIGGFDISPDVSPSDVYPIASVKFGDKWELDFVDLATGKLQKLGDFPTNVNITGIAIPPLPVAYALTDSGMLKIFNPENGMEYGTKAIPAIPGVTLQGIDIRPANGRLYALGDNSKIYGIDLGSGAITELASLKLADNTPVMLSGTYFGVDFNPVADRLRVVSDNGQNLRINVNDGVTIVDQPLKIGMAGPTPFITAVAYTNSYPGTTATTLFDIDSQSNTLYIQTPPNNGVQTDPKPLGIDVAPGIGFDIGNVSGKGYGLFTVAGTTSFYTIDLSSGATTHKFPFSGPVKGLAVGFGL</sequence>
<organism evidence="2 3">
    <name type="scientific">Dyadobacter jiangsuensis</name>
    <dbReference type="NCBI Taxonomy" id="1591085"/>
    <lineage>
        <taxon>Bacteria</taxon>
        <taxon>Pseudomonadati</taxon>
        <taxon>Bacteroidota</taxon>
        <taxon>Cytophagia</taxon>
        <taxon>Cytophagales</taxon>
        <taxon>Spirosomataceae</taxon>
        <taxon>Dyadobacter</taxon>
    </lineage>
</organism>
<gene>
    <name evidence="2" type="ORF">CLV60_107166</name>
</gene>
<dbReference type="InterPro" id="IPR011044">
    <property type="entry name" value="Quino_amine_DH_bsu"/>
</dbReference>
<dbReference type="AlphaFoldDB" id="A0A2P8G1S5"/>
<dbReference type="Pfam" id="PF14339">
    <property type="entry name" value="DUF4394"/>
    <property type="match status" value="2"/>
</dbReference>
<evidence type="ECO:0000313" key="3">
    <source>
        <dbReference type="Proteomes" id="UP000241964"/>
    </source>
</evidence>
<feature type="domain" description="DUF4394" evidence="1">
    <location>
        <begin position="303"/>
        <end position="523"/>
    </location>
</feature>
<comment type="caution">
    <text evidence="2">The sequence shown here is derived from an EMBL/GenBank/DDBJ whole genome shotgun (WGS) entry which is preliminary data.</text>
</comment>